<reference evidence="1" key="1">
    <citation type="submission" date="2012-05" db="EMBL/GenBank/DDBJ databases">
        <authorList>
            <person name="Krishnakumar V."/>
            <person name="Cheung F."/>
            <person name="Xiao Y."/>
            <person name="Chan A."/>
            <person name="Moskal W.A."/>
            <person name="Town C.D."/>
        </authorList>
    </citation>
    <scope>NUCLEOTIDE SEQUENCE</scope>
</reference>
<name>I3T5I5_MEDTR</name>
<proteinExistence type="evidence at transcript level"/>
<protein>
    <submittedName>
        <fullName evidence="1">Uncharacterized protein</fullName>
    </submittedName>
</protein>
<sequence>MRSYRYPISELSTSHFHL</sequence>
<evidence type="ECO:0000313" key="1">
    <source>
        <dbReference type="EMBL" id="AFK47777.1"/>
    </source>
</evidence>
<dbReference type="EMBL" id="BT147983">
    <property type="protein sequence ID" value="AFK47777.1"/>
    <property type="molecule type" value="mRNA"/>
</dbReference>
<organism evidence="1">
    <name type="scientific">Medicago truncatula</name>
    <name type="common">Barrel medic</name>
    <name type="synonym">Medicago tribuloides</name>
    <dbReference type="NCBI Taxonomy" id="3880"/>
    <lineage>
        <taxon>Eukaryota</taxon>
        <taxon>Viridiplantae</taxon>
        <taxon>Streptophyta</taxon>
        <taxon>Embryophyta</taxon>
        <taxon>Tracheophyta</taxon>
        <taxon>Spermatophyta</taxon>
        <taxon>Magnoliopsida</taxon>
        <taxon>eudicotyledons</taxon>
        <taxon>Gunneridae</taxon>
        <taxon>Pentapetalae</taxon>
        <taxon>rosids</taxon>
        <taxon>fabids</taxon>
        <taxon>Fabales</taxon>
        <taxon>Fabaceae</taxon>
        <taxon>Papilionoideae</taxon>
        <taxon>50 kb inversion clade</taxon>
        <taxon>NPAAA clade</taxon>
        <taxon>Hologalegina</taxon>
        <taxon>IRL clade</taxon>
        <taxon>Trifolieae</taxon>
        <taxon>Medicago</taxon>
    </lineage>
</organism>
<accession>I3T5I5</accession>
<dbReference type="AlphaFoldDB" id="I3T5I5"/>